<gene>
    <name evidence="2" type="ORF">GCM10008101_12460</name>
</gene>
<feature type="region of interest" description="Disordered" evidence="1">
    <location>
        <begin position="1"/>
        <end position="23"/>
    </location>
</feature>
<dbReference type="Proteomes" id="UP000643403">
    <property type="component" value="Unassembled WGS sequence"/>
</dbReference>
<sequence>MPVSSRPRHPRRRPDGDGRGGNMPAVAHLVAEDGQIVGGIARRDDEYALVLGGRVIASTDSAGMAIAMLRHARATLSADDTRLAIRIAPALETPATQEADDAGMTLEAYLAALEAERVERADERGGPGLQ</sequence>
<accession>A0ABQ3BWV6</accession>
<proteinExistence type="predicted"/>
<evidence type="ECO:0000313" key="3">
    <source>
        <dbReference type="Proteomes" id="UP000643403"/>
    </source>
</evidence>
<keyword evidence="3" id="KW-1185">Reference proteome</keyword>
<dbReference type="EMBL" id="BMXY01000001">
    <property type="protein sequence ID" value="GGZ60129.1"/>
    <property type="molecule type" value="Genomic_DNA"/>
</dbReference>
<comment type="caution">
    <text evidence="2">The sequence shown here is derived from an EMBL/GenBank/DDBJ whole genome shotgun (WGS) entry which is preliminary data.</text>
</comment>
<name>A0ABQ3BWV6_9GAMM</name>
<dbReference type="RefSeq" id="WP_189447868.1">
    <property type="nucleotide sequence ID" value="NZ_BMXY01000001.1"/>
</dbReference>
<organism evidence="2 3">
    <name type="scientific">Cognatilysobacter xinjiangensis</name>
    <dbReference type="NCBI Taxonomy" id="546892"/>
    <lineage>
        <taxon>Bacteria</taxon>
        <taxon>Pseudomonadati</taxon>
        <taxon>Pseudomonadota</taxon>
        <taxon>Gammaproteobacteria</taxon>
        <taxon>Lysobacterales</taxon>
        <taxon>Lysobacteraceae</taxon>
        <taxon>Cognatilysobacter</taxon>
    </lineage>
</organism>
<evidence type="ECO:0000313" key="2">
    <source>
        <dbReference type="EMBL" id="GGZ60129.1"/>
    </source>
</evidence>
<feature type="compositionally biased region" description="Basic residues" evidence="1">
    <location>
        <begin position="1"/>
        <end position="12"/>
    </location>
</feature>
<evidence type="ECO:0000256" key="1">
    <source>
        <dbReference type="SAM" id="MobiDB-lite"/>
    </source>
</evidence>
<reference evidence="3" key="1">
    <citation type="journal article" date="2019" name="Int. J. Syst. Evol. Microbiol.">
        <title>The Global Catalogue of Microorganisms (GCM) 10K type strain sequencing project: providing services to taxonomists for standard genome sequencing and annotation.</title>
        <authorList>
            <consortium name="The Broad Institute Genomics Platform"/>
            <consortium name="The Broad Institute Genome Sequencing Center for Infectious Disease"/>
            <person name="Wu L."/>
            <person name="Ma J."/>
        </authorList>
    </citation>
    <scope>NUCLEOTIDE SEQUENCE [LARGE SCALE GENOMIC DNA]</scope>
    <source>
        <strain evidence="3">KCTC 22558</strain>
    </source>
</reference>
<protein>
    <submittedName>
        <fullName evidence="2">Uncharacterized protein</fullName>
    </submittedName>
</protein>